<keyword evidence="2" id="KW-1185">Reference proteome</keyword>
<dbReference type="AlphaFoldDB" id="A0A1E5CAQ4"/>
<dbReference type="RefSeq" id="WP_016961576.1">
    <property type="nucleotide sequence ID" value="NZ_AJWN02000035.1"/>
</dbReference>
<gene>
    <name evidence="1" type="ORF">A1OK_07305</name>
</gene>
<organism evidence="1 2">
    <name type="scientific">Enterovibrio norvegicus FF-454</name>
    <dbReference type="NCBI Taxonomy" id="1185651"/>
    <lineage>
        <taxon>Bacteria</taxon>
        <taxon>Pseudomonadati</taxon>
        <taxon>Pseudomonadota</taxon>
        <taxon>Gammaproteobacteria</taxon>
        <taxon>Vibrionales</taxon>
        <taxon>Vibrionaceae</taxon>
        <taxon>Enterovibrio</taxon>
    </lineage>
</organism>
<comment type="caution">
    <text evidence="1">The sequence shown here is derived from an EMBL/GenBank/DDBJ whole genome shotgun (WGS) entry which is preliminary data.</text>
</comment>
<evidence type="ECO:0000313" key="2">
    <source>
        <dbReference type="Proteomes" id="UP000095039"/>
    </source>
</evidence>
<dbReference type="Proteomes" id="UP000095039">
    <property type="component" value="Unassembled WGS sequence"/>
</dbReference>
<proteinExistence type="predicted"/>
<name>A0A1E5CAQ4_9GAMM</name>
<sequence length="97" mass="10690">MNVDKAKKRIAKQVKKGFKGYPQISIQYFGERADCASEVAVQFTLDEGSEVQEERFASKTDARENEVIQSALVKIIERANASTVVEVEGVSPISSPI</sequence>
<accession>A0A1E5CAQ4</accession>
<protein>
    <submittedName>
        <fullName evidence="1">Uncharacterized protein</fullName>
    </submittedName>
</protein>
<evidence type="ECO:0000313" key="1">
    <source>
        <dbReference type="EMBL" id="OEE62603.1"/>
    </source>
</evidence>
<dbReference type="EMBL" id="AJWN02000035">
    <property type="protein sequence ID" value="OEE62603.1"/>
    <property type="molecule type" value="Genomic_DNA"/>
</dbReference>
<reference evidence="1 2" key="1">
    <citation type="journal article" date="2012" name="Science">
        <title>Ecological populations of bacteria act as socially cohesive units of antibiotic production and resistance.</title>
        <authorList>
            <person name="Cordero O.X."/>
            <person name="Wildschutte H."/>
            <person name="Kirkup B."/>
            <person name="Proehl S."/>
            <person name="Ngo L."/>
            <person name="Hussain F."/>
            <person name="Le Roux F."/>
            <person name="Mincer T."/>
            <person name="Polz M.F."/>
        </authorList>
    </citation>
    <scope>NUCLEOTIDE SEQUENCE [LARGE SCALE GENOMIC DNA]</scope>
    <source>
        <strain evidence="1 2">FF-454</strain>
    </source>
</reference>